<keyword evidence="2" id="KW-0597">Phosphoprotein</keyword>
<evidence type="ECO:0000313" key="10">
    <source>
        <dbReference type="Proteomes" id="UP001231189"/>
    </source>
</evidence>
<evidence type="ECO:0000256" key="5">
    <source>
        <dbReference type="ARBA" id="ARBA00022777"/>
    </source>
</evidence>
<accession>A0AAD8RI91</accession>
<dbReference type="InterPro" id="IPR052101">
    <property type="entry name" value="Plant_StressResp_Kinase"/>
</dbReference>
<dbReference type="GO" id="GO:0005524">
    <property type="term" value="F:ATP binding"/>
    <property type="evidence" value="ECO:0007669"/>
    <property type="project" value="UniProtKB-UniRule"/>
</dbReference>
<dbReference type="GO" id="GO:0004674">
    <property type="term" value="F:protein serine/threonine kinase activity"/>
    <property type="evidence" value="ECO:0007669"/>
    <property type="project" value="UniProtKB-KW"/>
</dbReference>
<evidence type="ECO:0000256" key="7">
    <source>
        <dbReference type="PROSITE-ProRule" id="PRU10141"/>
    </source>
</evidence>
<protein>
    <recommendedName>
        <fullName evidence="8">Protein kinase domain-containing protein</fullName>
    </recommendedName>
</protein>
<dbReference type="Gene3D" id="1.10.510.10">
    <property type="entry name" value="Transferase(Phosphotransferase) domain 1"/>
    <property type="match status" value="2"/>
</dbReference>
<keyword evidence="10" id="KW-1185">Reference proteome</keyword>
<evidence type="ECO:0000256" key="6">
    <source>
        <dbReference type="ARBA" id="ARBA00022840"/>
    </source>
</evidence>
<feature type="domain" description="Protein kinase" evidence="8">
    <location>
        <begin position="404"/>
        <end position="685"/>
    </location>
</feature>
<dbReference type="FunFam" id="1.10.510.10:FF:000474">
    <property type="entry name" value="Wall-associated receptor kinase 3"/>
    <property type="match status" value="1"/>
</dbReference>
<dbReference type="PROSITE" id="PS50011">
    <property type="entry name" value="PROTEIN_KINASE_DOM"/>
    <property type="match status" value="2"/>
</dbReference>
<keyword evidence="3" id="KW-0808">Transferase</keyword>
<dbReference type="PANTHER" id="PTHR47983:SF3">
    <property type="entry name" value="OS05G0135800 PROTEIN"/>
    <property type="match status" value="1"/>
</dbReference>
<evidence type="ECO:0000259" key="8">
    <source>
        <dbReference type="PROSITE" id="PS50011"/>
    </source>
</evidence>
<organism evidence="9 10">
    <name type="scientific">Lolium multiflorum</name>
    <name type="common">Italian ryegrass</name>
    <name type="synonym">Lolium perenne subsp. multiflorum</name>
    <dbReference type="NCBI Taxonomy" id="4521"/>
    <lineage>
        <taxon>Eukaryota</taxon>
        <taxon>Viridiplantae</taxon>
        <taxon>Streptophyta</taxon>
        <taxon>Embryophyta</taxon>
        <taxon>Tracheophyta</taxon>
        <taxon>Spermatophyta</taxon>
        <taxon>Magnoliopsida</taxon>
        <taxon>Liliopsida</taxon>
        <taxon>Poales</taxon>
        <taxon>Poaceae</taxon>
        <taxon>BOP clade</taxon>
        <taxon>Pooideae</taxon>
        <taxon>Poodae</taxon>
        <taxon>Poeae</taxon>
        <taxon>Poeae Chloroplast Group 2 (Poeae type)</taxon>
        <taxon>Loliodinae</taxon>
        <taxon>Loliinae</taxon>
        <taxon>Lolium</taxon>
    </lineage>
</organism>
<dbReference type="Pfam" id="PF07714">
    <property type="entry name" value="PK_Tyr_Ser-Thr"/>
    <property type="match status" value="2"/>
</dbReference>
<dbReference type="PANTHER" id="PTHR47983">
    <property type="entry name" value="PTO-INTERACTING PROTEIN 1-LIKE"/>
    <property type="match status" value="1"/>
</dbReference>
<dbReference type="InterPro" id="IPR000719">
    <property type="entry name" value="Prot_kinase_dom"/>
</dbReference>
<dbReference type="InterPro" id="IPR001245">
    <property type="entry name" value="Ser-Thr/Tyr_kinase_cat_dom"/>
</dbReference>
<reference evidence="9" key="1">
    <citation type="submission" date="2023-07" db="EMBL/GenBank/DDBJ databases">
        <title>A chromosome-level genome assembly of Lolium multiflorum.</title>
        <authorList>
            <person name="Chen Y."/>
            <person name="Copetti D."/>
            <person name="Kolliker R."/>
            <person name="Studer B."/>
        </authorList>
    </citation>
    <scope>NUCLEOTIDE SEQUENCE</scope>
    <source>
        <strain evidence="9">02402/16</strain>
        <tissue evidence="9">Leaf</tissue>
    </source>
</reference>
<dbReference type="InterPro" id="IPR011009">
    <property type="entry name" value="Kinase-like_dom_sf"/>
</dbReference>
<dbReference type="Gene3D" id="3.30.200.20">
    <property type="entry name" value="Phosphorylase Kinase, domain 1"/>
    <property type="match status" value="2"/>
</dbReference>
<dbReference type="PROSITE" id="PS00108">
    <property type="entry name" value="PROTEIN_KINASE_ST"/>
    <property type="match status" value="1"/>
</dbReference>
<feature type="binding site" evidence="7">
    <location>
        <position position="70"/>
    </location>
    <ligand>
        <name>ATP</name>
        <dbReference type="ChEBI" id="CHEBI:30616"/>
    </ligand>
</feature>
<feature type="binding site" evidence="7">
    <location>
        <position position="432"/>
    </location>
    <ligand>
        <name>ATP</name>
        <dbReference type="ChEBI" id="CHEBI:30616"/>
    </ligand>
</feature>
<evidence type="ECO:0000256" key="3">
    <source>
        <dbReference type="ARBA" id="ARBA00022679"/>
    </source>
</evidence>
<dbReference type="SMART" id="SM00220">
    <property type="entry name" value="S_TKc"/>
    <property type="match status" value="2"/>
</dbReference>
<sequence>MDFQGNNLSGFFETNGHLVLQRVHNNHKLRSFTEKEIEHITDSYSTPLGNGSFGDVYKGTLDGQRPVAVKRYKNGANKEEFAKEVIVHSQINHKNVVRLLGFCTEENALMIVMEFICNGNLYNILHCSNASGPAPFPLDKRLDIAIQSAEALSCMHSMYSPVLHGDIKPANILLDENYLPKISDFGIARLLSTDEAQHTKNVIGCIGYVDPLFCQSGILTPKSDVYSFGVVLMEMITRKKAAGGNTNLTQCFTEALGRGKKLRQLFDVEIANDKKNMRLLEDIAKLAAKCLRMDNKMRPEMVEVADRLRMIRKALPQRKSESTTGSNARVPISGYEKNVPHPNNTLPAHVNASNKILTTVVPLPTIWMDELSDIPRNASSEVSPTVVPLPTISMDEVREITQNFSNDAFIGEGGYGRVFFAVLKDGQQCALKKLNPSNRIHFEVKVPSVLRLKHENVVQLLGYCVEGKDRVLAYEYASRGSLHNILHGKKGVKGAQTGAVLSWEQRIKIALSAAEGLEFLHEKAEPPVIHSRICSSNIFLFDDDVAKIGDAGFSKRSLTYREKLAFDSPYAAIHSAYDAPEYVLTKESGTKSDVYSFGIVLLELLTGREAVNTTRLSGQQKDLAAWASVRLHQDKVEECMDQRLEGNCNPKAVAKLARIMRDCWDYDPNNRPNMSTVVKALRPLLELTSCGDAPPVRG</sequence>
<dbReference type="PROSITE" id="PS00107">
    <property type="entry name" value="PROTEIN_KINASE_ATP"/>
    <property type="match status" value="2"/>
</dbReference>
<evidence type="ECO:0000256" key="1">
    <source>
        <dbReference type="ARBA" id="ARBA00022527"/>
    </source>
</evidence>
<keyword evidence="5" id="KW-0418">Kinase</keyword>
<feature type="domain" description="Protein kinase" evidence="8">
    <location>
        <begin position="42"/>
        <end position="311"/>
    </location>
</feature>
<evidence type="ECO:0000313" key="9">
    <source>
        <dbReference type="EMBL" id="KAK1621161.1"/>
    </source>
</evidence>
<name>A0AAD8RI91_LOLMU</name>
<dbReference type="InterPro" id="IPR008271">
    <property type="entry name" value="Ser/Thr_kinase_AS"/>
</dbReference>
<dbReference type="FunFam" id="3.30.200.20:FF:000337">
    <property type="entry name" value="Wall-associated receptor kinase 3"/>
    <property type="match status" value="1"/>
</dbReference>
<dbReference type="EMBL" id="JAUUTY010000006">
    <property type="protein sequence ID" value="KAK1621161.1"/>
    <property type="molecule type" value="Genomic_DNA"/>
</dbReference>
<keyword evidence="6 7" id="KW-0067">ATP-binding</keyword>
<dbReference type="SUPFAM" id="SSF56112">
    <property type="entry name" value="Protein kinase-like (PK-like)"/>
    <property type="match status" value="2"/>
</dbReference>
<dbReference type="AlphaFoldDB" id="A0AAD8RI91"/>
<comment type="caution">
    <text evidence="9">The sequence shown here is derived from an EMBL/GenBank/DDBJ whole genome shotgun (WGS) entry which is preliminary data.</text>
</comment>
<evidence type="ECO:0000256" key="4">
    <source>
        <dbReference type="ARBA" id="ARBA00022741"/>
    </source>
</evidence>
<gene>
    <name evidence="9" type="ORF">QYE76_026678</name>
</gene>
<dbReference type="InterPro" id="IPR017441">
    <property type="entry name" value="Protein_kinase_ATP_BS"/>
</dbReference>
<dbReference type="FunFam" id="1.10.510.10:FF:000095">
    <property type="entry name" value="protein STRUBBELIG-RECEPTOR FAMILY 8"/>
    <property type="match status" value="1"/>
</dbReference>
<dbReference type="Proteomes" id="UP001231189">
    <property type="component" value="Unassembled WGS sequence"/>
</dbReference>
<keyword evidence="1" id="KW-0723">Serine/threonine-protein kinase</keyword>
<keyword evidence="4 7" id="KW-0547">Nucleotide-binding</keyword>
<evidence type="ECO:0000256" key="2">
    <source>
        <dbReference type="ARBA" id="ARBA00022553"/>
    </source>
</evidence>
<proteinExistence type="predicted"/>